<name>A0A101MS45_PENFR</name>
<organism evidence="3 4">
    <name type="scientific">Penicillium freii</name>
    <dbReference type="NCBI Taxonomy" id="48697"/>
    <lineage>
        <taxon>Eukaryota</taxon>
        <taxon>Fungi</taxon>
        <taxon>Dikarya</taxon>
        <taxon>Ascomycota</taxon>
        <taxon>Pezizomycotina</taxon>
        <taxon>Eurotiomycetes</taxon>
        <taxon>Eurotiomycetidae</taxon>
        <taxon>Eurotiales</taxon>
        <taxon>Aspergillaceae</taxon>
        <taxon>Penicillium</taxon>
    </lineage>
</organism>
<protein>
    <submittedName>
        <fullName evidence="3">Uncharacterized protein</fullName>
    </submittedName>
</protein>
<proteinExistence type="predicted"/>
<evidence type="ECO:0000313" key="3">
    <source>
        <dbReference type="EMBL" id="KUM65734.1"/>
    </source>
</evidence>
<feature type="compositionally biased region" description="Polar residues" evidence="2">
    <location>
        <begin position="964"/>
        <end position="975"/>
    </location>
</feature>
<gene>
    <name evidence="3" type="ORF">ACN42_g1316</name>
</gene>
<feature type="coiled-coil region" evidence="1">
    <location>
        <begin position="568"/>
        <end position="655"/>
    </location>
</feature>
<dbReference type="Proteomes" id="UP000055045">
    <property type="component" value="Unassembled WGS sequence"/>
</dbReference>
<sequence length="1054" mass="117583">MEEQLAQLVREVERLVTAPYVPSLRDLHDLVQQSKSSTIGAWSLCKPCQVGLLADVLVEALSRSRVALPLITAFASASSFRDALLERHPVILDAFLEKAVDTNGAEYFPACIALFSLPLPAGVVPPARVAPFITKLVGIMAENPCVETITPIHALISGLKGSPRILNDIPSEIMSNLQLEFTKTLRNLDDHMGNLLCLATFAQIATALGTTSQNQHGSDTLWLLKIKHFFGQKRGLKTLDLVVLRVILACSSSCNLVPPDAAESVRLAICIADAIEPEQKQAWMAGNSPKIAKLCEKAVRDGLYAQTQTMAIAFLLTLLPAHSLPSQVREIGIKVLLSKNSQETMEKIPHQLIPRLAKSLAESGEPATRQLLAFTFDVLRGSKWSGIGEMATLHLALLVLAGVQEVHAEIMLSSLNNSMLPLRDVLGEVVEYFPQQPSESQCNGRAWCASELSIMQNKLFLSLLRLYNRASAQNGSDIIMKSFMGRVEQSMPSLDCAFSTTTPEAFRGSLALRDRHDFSPTQINRNWRSGVTELFMQNAQTSHDSMMRKIEDMCFDLERRCHDVEGPLRAVEEERDLYASENEKLRRQNEELNEQLKAENTEIQTKLRNSHESFVELNNENTRLEQLLQGQYTYTDELTRSLESAREELLQQQRSSENALLVEKEKARSKELEMIATLTGKDDQLEDLQEEMCSLQMKNEHARQSFDQMSSEKATLSELSSSLEKELASATEALKQTRLYADEKEDELSRLLAQEEELRKELGSVESTVAQQNIEVERLYSTLEESEEKSRSEIEKLKHDREAEASRATSELAKHETENRRLHAAMQAAALDASRDAQSKDKRIQHLERKVQALRDERAAKAREFSEAQQHIGRLMGVMGFSANATESNAPPRHQRTRSSVNATPAARIPQTISDDEDGIQLAESFESMTSNFNGPTPKRPRGNRKSTNLPYDLNTPSAAAPNSKKSPPLTSGMSRSVRKPLAETDHNSPTKSQSSSASKRNQVDGSFQETQAPEDLERNRLHNLDLDMDLEFSRDFLFSSTAFTGSTDRIPPQ</sequence>
<feature type="region of interest" description="Disordered" evidence="2">
    <location>
        <begin position="884"/>
        <end position="916"/>
    </location>
</feature>
<evidence type="ECO:0000256" key="1">
    <source>
        <dbReference type="SAM" id="Coils"/>
    </source>
</evidence>
<feature type="compositionally biased region" description="Polar residues" evidence="2">
    <location>
        <begin position="946"/>
        <end position="958"/>
    </location>
</feature>
<feature type="compositionally biased region" description="Basic and acidic residues" evidence="2">
    <location>
        <begin position="788"/>
        <end position="805"/>
    </location>
</feature>
<feature type="region of interest" description="Disordered" evidence="2">
    <location>
        <begin position="785"/>
        <end position="819"/>
    </location>
</feature>
<dbReference type="AlphaFoldDB" id="A0A101MS45"/>
<dbReference type="STRING" id="48697.A0A101MS45"/>
<dbReference type="EMBL" id="LLXE01000020">
    <property type="protein sequence ID" value="KUM65734.1"/>
    <property type="molecule type" value="Genomic_DNA"/>
</dbReference>
<keyword evidence="1" id="KW-0175">Coiled coil</keyword>
<feature type="compositionally biased region" description="Low complexity" evidence="2">
    <location>
        <begin position="990"/>
        <end position="999"/>
    </location>
</feature>
<evidence type="ECO:0000313" key="4">
    <source>
        <dbReference type="Proteomes" id="UP000055045"/>
    </source>
</evidence>
<feature type="compositionally biased region" description="Polar residues" evidence="2">
    <location>
        <begin position="1000"/>
        <end position="1012"/>
    </location>
</feature>
<accession>A0A101MS45</accession>
<reference evidence="3 4" key="1">
    <citation type="submission" date="2015-10" db="EMBL/GenBank/DDBJ databases">
        <title>Genome sequencing of Penicillium freii.</title>
        <authorList>
            <person name="Nguyen H.D."/>
            <person name="Visagie C.M."/>
            <person name="Seifert K.A."/>
        </authorList>
    </citation>
    <scope>NUCLEOTIDE SEQUENCE [LARGE SCALE GENOMIC DNA]</scope>
    <source>
        <strain evidence="3 4">DAOM 242723</strain>
    </source>
</reference>
<keyword evidence="4" id="KW-1185">Reference proteome</keyword>
<comment type="caution">
    <text evidence="3">The sequence shown here is derived from an EMBL/GenBank/DDBJ whole genome shotgun (WGS) entry which is preliminary data.</text>
</comment>
<feature type="region of interest" description="Disordered" evidence="2">
    <location>
        <begin position="928"/>
        <end position="1021"/>
    </location>
</feature>
<evidence type="ECO:0000256" key="2">
    <source>
        <dbReference type="SAM" id="MobiDB-lite"/>
    </source>
</evidence>